<evidence type="ECO:0000313" key="3">
    <source>
        <dbReference type="EMBL" id="MBB0232788.1"/>
    </source>
</evidence>
<feature type="domain" description="DUF317" evidence="2">
    <location>
        <begin position="65"/>
        <end position="120"/>
    </location>
</feature>
<dbReference type="Pfam" id="PF03771">
    <property type="entry name" value="SPDY"/>
    <property type="match status" value="2"/>
</dbReference>
<keyword evidence="4" id="KW-1185">Reference proteome</keyword>
<comment type="caution">
    <text evidence="3">The sequence shown here is derived from an EMBL/GenBank/DDBJ whole genome shotgun (WGS) entry which is preliminary data.</text>
</comment>
<dbReference type="InterPro" id="IPR005523">
    <property type="entry name" value="DUF317_SPDY"/>
</dbReference>
<reference evidence="4" key="1">
    <citation type="submission" date="2019-10" db="EMBL/GenBank/DDBJ databases">
        <title>Streptomyces sp. nov., a novel actinobacterium isolated from alkaline environment.</title>
        <authorList>
            <person name="Golinska P."/>
        </authorList>
    </citation>
    <scope>NUCLEOTIDE SEQUENCE [LARGE SCALE GENOMIC DNA]</scope>
    <source>
        <strain evidence="4">DSM 42108</strain>
    </source>
</reference>
<evidence type="ECO:0000256" key="1">
    <source>
        <dbReference type="SAM" id="MobiDB-lite"/>
    </source>
</evidence>
<dbReference type="Proteomes" id="UP000530234">
    <property type="component" value="Unassembled WGS sequence"/>
</dbReference>
<evidence type="ECO:0000259" key="2">
    <source>
        <dbReference type="Pfam" id="PF03771"/>
    </source>
</evidence>
<organism evidence="3 4">
    <name type="scientific">Streptomyces calidiresistens</name>
    <dbReference type="NCBI Taxonomy" id="1485586"/>
    <lineage>
        <taxon>Bacteria</taxon>
        <taxon>Bacillati</taxon>
        <taxon>Actinomycetota</taxon>
        <taxon>Actinomycetes</taxon>
        <taxon>Kitasatosporales</taxon>
        <taxon>Streptomycetaceae</taxon>
        <taxon>Streptomyces</taxon>
    </lineage>
</organism>
<dbReference type="EMBL" id="VKHS01001176">
    <property type="protein sequence ID" value="MBB0232788.1"/>
    <property type="molecule type" value="Genomic_DNA"/>
</dbReference>
<gene>
    <name evidence="3" type="ORF">FOE67_25690</name>
</gene>
<feature type="non-terminal residue" evidence="3">
    <location>
        <position position="307"/>
    </location>
</feature>
<proteinExistence type="predicted"/>
<name>A0A7W3T8B9_9ACTN</name>
<accession>A0A7W3T8B9</accession>
<feature type="domain" description="DUF317" evidence="2">
    <location>
        <begin position="162"/>
        <end position="222"/>
    </location>
</feature>
<sequence length="307" mass="33250">MPSRCRSSEGPPPVPYEPDDDHFREYHVTPRYLAGSGGTGDAGFEPVAHWPHHYPDDGPCQLLVTSPDHRIRIGWFGDDYDLWKITAAEDAVSTPRWVATFNQNMPPEIVAGFTRALADDWSEGNDDFLRPTSPHWSESVRSPATSDWTLSTPDRSTVELTAPDELAGLALDRSFSAPSEEPWVLWAGPPGWGTRAEATFTARTPTHLIAASAAALADPAPVVRTRGMINRRIEHLVRLAPVAPETASAPRAPTPLDVRRTAVSAALRRASRGQGSACANAARIRTTTAQTGYAAPEQTAAVLPCFS</sequence>
<feature type="region of interest" description="Disordered" evidence="1">
    <location>
        <begin position="1"/>
        <end position="22"/>
    </location>
</feature>
<protein>
    <submittedName>
        <fullName evidence="3">DUF317 domain-containing protein</fullName>
    </submittedName>
</protein>
<dbReference type="AlphaFoldDB" id="A0A7W3T8B9"/>
<evidence type="ECO:0000313" key="4">
    <source>
        <dbReference type="Proteomes" id="UP000530234"/>
    </source>
</evidence>